<protein>
    <submittedName>
        <fullName evidence="3">Uncharacterized protein</fullName>
    </submittedName>
</protein>
<evidence type="ECO:0000313" key="3">
    <source>
        <dbReference type="EMBL" id="OBK27405.1"/>
    </source>
</evidence>
<dbReference type="RefSeq" id="WP_065144051.1">
    <property type="nucleotide sequence ID" value="NZ_LZLS01000097.1"/>
</dbReference>
<keyword evidence="2" id="KW-1133">Transmembrane helix</keyword>
<feature type="region of interest" description="Disordered" evidence="1">
    <location>
        <begin position="1"/>
        <end position="26"/>
    </location>
</feature>
<keyword evidence="2" id="KW-0812">Transmembrane</keyword>
<accession>A0A1A3P156</accession>
<evidence type="ECO:0000256" key="2">
    <source>
        <dbReference type="SAM" id="Phobius"/>
    </source>
</evidence>
<feature type="compositionally biased region" description="Pro residues" evidence="1">
    <location>
        <begin position="12"/>
        <end position="21"/>
    </location>
</feature>
<keyword evidence="2" id="KW-0472">Membrane</keyword>
<feature type="compositionally biased region" description="Low complexity" evidence="1">
    <location>
        <begin position="1"/>
        <end position="11"/>
    </location>
</feature>
<dbReference type="EMBL" id="LZLS01000097">
    <property type="protein sequence ID" value="OBK27405.1"/>
    <property type="molecule type" value="Genomic_DNA"/>
</dbReference>
<evidence type="ECO:0000256" key="1">
    <source>
        <dbReference type="SAM" id="MobiDB-lite"/>
    </source>
</evidence>
<comment type="caution">
    <text evidence="3">The sequence shown here is derived from an EMBL/GenBank/DDBJ whole genome shotgun (WGS) entry which is preliminary data.</text>
</comment>
<gene>
    <name evidence="3" type="ORF">A5634_23120</name>
</gene>
<evidence type="ECO:0000313" key="4">
    <source>
        <dbReference type="Proteomes" id="UP000093928"/>
    </source>
</evidence>
<reference evidence="3 4" key="1">
    <citation type="submission" date="2016-06" db="EMBL/GenBank/DDBJ databases">
        <authorList>
            <person name="Kjaerup R.B."/>
            <person name="Dalgaard T.S."/>
            <person name="Juul-Madsen H.R."/>
        </authorList>
    </citation>
    <scope>NUCLEOTIDE SEQUENCE [LARGE SCALE GENOMIC DNA]</scope>
    <source>
        <strain evidence="3 4">1165133.8</strain>
    </source>
</reference>
<feature type="transmembrane region" description="Helical" evidence="2">
    <location>
        <begin position="33"/>
        <end position="57"/>
    </location>
</feature>
<dbReference type="Proteomes" id="UP000093928">
    <property type="component" value="Unassembled WGS sequence"/>
</dbReference>
<dbReference type="AlphaFoldDB" id="A0A1A3P156"/>
<proteinExistence type="predicted"/>
<name>A0A1A3P156_MYCAS</name>
<organism evidence="3 4">
    <name type="scientific">Mycobacterium asiaticum</name>
    <dbReference type="NCBI Taxonomy" id="1790"/>
    <lineage>
        <taxon>Bacteria</taxon>
        <taxon>Bacillati</taxon>
        <taxon>Actinomycetota</taxon>
        <taxon>Actinomycetes</taxon>
        <taxon>Mycobacteriales</taxon>
        <taxon>Mycobacteriaceae</taxon>
        <taxon>Mycobacterium</taxon>
    </lineage>
</organism>
<sequence length="337" mass="34789">MQPGPFGGWPQQQPPPPPPRPKWATPAGKGRKAWWISIAVGGVVVLATVVVAAFGLFGSTGGDASPGDVVRRYLQALAAGDAQAALSYSVQQPTSKQFLTDAVLKQQVAKWPISNISILDDDASARQSGHVHVSATFGAQTSDATLEVTPAAGGWKLKAAAVQLSTVGAAAKTLTIFGKPLDSATYVFPGWVEVGTTNSSVTVSATPPLLDGVSAAKAWPLALSFTLTEQGRSAVRDQLTVALAQCERSHLLAPPGCPLHLNAEDFIEGSASWGPFDVSEVEIGNVEAANLGVSFSGPLRFTVTATTSGGVPKMGLLTRPLAGTADLTQTPPQVSFS</sequence>